<comment type="caution">
    <text evidence="2">The sequence shown here is derived from an EMBL/GenBank/DDBJ whole genome shotgun (WGS) entry which is preliminary data.</text>
</comment>
<dbReference type="AlphaFoldDB" id="A0A5C4LDS0"/>
<dbReference type="PANTHER" id="PTHR34203:SF15">
    <property type="entry name" value="SLL1173 PROTEIN"/>
    <property type="match status" value="1"/>
</dbReference>
<feature type="domain" description="Methyltransferase FkbM" evidence="1">
    <location>
        <begin position="26"/>
        <end position="186"/>
    </location>
</feature>
<keyword evidence="2" id="KW-0808">Transferase</keyword>
<dbReference type="InterPro" id="IPR006342">
    <property type="entry name" value="FkbM_mtfrase"/>
</dbReference>
<dbReference type="GO" id="GO:0032259">
    <property type="term" value="P:methylation"/>
    <property type="evidence" value="ECO:0007669"/>
    <property type="project" value="UniProtKB-KW"/>
</dbReference>
<dbReference type="NCBIfam" id="TIGR01444">
    <property type="entry name" value="fkbM_fam"/>
    <property type="match status" value="1"/>
</dbReference>
<dbReference type="Gene3D" id="3.40.50.150">
    <property type="entry name" value="Vaccinia Virus protein VP39"/>
    <property type="match status" value="1"/>
</dbReference>
<dbReference type="OrthoDB" id="4104638at2"/>
<proteinExistence type="predicted"/>
<dbReference type="GO" id="GO:0008168">
    <property type="term" value="F:methyltransferase activity"/>
    <property type="evidence" value="ECO:0007669"/>
    <property type="project" value="UniProtKB-KW"/>
</dbReference>
<dbReference type="EMBL" id="VDDA01000012">
    <property type="protein sequence ID" value="TNC10567.1"/>
    <property type="molecule type" value="Genomic_DNA"/>
</dbReference>
<organism evidence="2 3">
    <name type="scientific">Methylobacterium terricola</name>
    <dbReference type="NCBI Taxonomy" id="2583531"/>
    <lineage>
        <taxon>Bacteria</taxon>
        <taxon>Pseudomonadati</taxon>
        <taxon>Pseudomonadota</taxon>
        <taxon>Alphaproteobacteria</taxon>
        <taxon>Hyphomicrobiales</taxon>
        <taxon>Methylobacteriaceae</taxon>
        <taxon>Methylobacterium</taxon>
    </lineage>
</organism>
<reference evidence="2 3" key="1">
    <citation type="submission" date="2019-06" db="EMBL/GenBank/DDBJ databases">
        <title>Genome of Methylobacterium sp. 17Sr1-39.</title>
        <authorList>
            <person name="Seo T."/>
        </authorList>
    </citation>
    <scope>NUCLEOTIDE SEQUENCE [LARGE SCALE GENOMIC DNA]</scope>
    <source>
        <strain evidence="2 3">17Sr1-39</strain>
    </source>
</reference>
<evidence type="ECO:0000313" key="3">
    <source>
        <dbReference type="Proteomes" id="UP000305267"/>
    </source>
</evidence>
<sequence length="241" mass="26196">MTGTYEAPLPMLMMASLVRIDGAFVDVGANTGLYSVMAAVIAPGRPILAFEPLPLALAALRRNIAANDIRHAIAVHESALSDHSGKATLHIPDPSHGLIETSASLEADFKPRNRATTLLEVTVATLDSVDIPGPIGVIKVDIEGHEHAFLEGARATIARERPIVFIELLQGAPSHRIRHFVREMGYVDFRLRPDLAIHDGGEILYDPLAWNHALVPAERLLKFQEACQSCGLAMLRRFVPA</sequence>
<dbReference type="PANTHER" id="PTHR34203">
    <property type="entry name" value="METHYLTRANSFERASE, FKBM FAMILY PROTEIN"/>
    <property type="match status" value="1"/>
</dbReference>
<gene>
    <name evidence="2" type="ORF">FF100_22785</name>
</gene>
<dbReference type="SUPFAM" id="SSF53335">
    <property type="entry name" value="S-adenosyl-L-methionine-dependent methyltransferases"/>
    <property type="match status" value="1"/>
</dbReference>
<dbReference type="Proteomes" id="UP000305267">
    <property type="component" value="Unassembled WGS sequence"/>
</dbReference>
<keyword evidence="2" id="KW-0489">Methyltransferase</keyword>
<name>A0A5C4LDS0_9HYPH</name>
<evidence type="ECO:0000259" key="1">
    <source>
        <dbReference type="Pfam" id="PF05050"/>
    </source>
</evidence>
<protein>
    <submittedName>
        <fullName evidence="2">FkbM family methyltransferase</fullName>
    </submittedName>
</protein>
<dbReference type="Pfam" id="PF05050">
    <property type="entry name" value="Methyltransf_21"/>
    <property type="match status" value="1"/>
</dbReference>
<evidence type="ECO:0000313" key="2">
    <source>
        <dbReference type="EMBL" id="TNC10567.1"/>
    </source>
</evidence>
<dbReference type="InterPro" id="IPR029063">
    <property type="entry name" value="SAM-dependent_MTases_sf"/>
</dbReference>
<keyword evidence="3" id="KW-1185">Reference proteome</keyword>
<dbReference type="InterPro" id="IPR052514">
    <property type="entry name" value="SAM-dependent_MTase"/>
</dbReference>
<accession>A0A5C4LDS0</accession>